<comment type="function">
    <text evidence="4">The SPT4-SPT5 complex mediates both activation and inhibition of transcription elongation, and plays a role in pre-mRNA processing. This complex seems to be important for the stability of the RNA polymerase II elongation machinery on the chromatin template but not for the inherent ability of this machinery to translocate down the gene.</text>
</comment>
<feature type="compositionally biased region" description="Basic residues" evidence="7">
    <location>
        <begin position="478"/>
        <end position="487"/>
    </location>
</feature>
<keyword evidence="3" id="KW-0378">Hydrolase</keyword>
<dbReference type="Gene3D" id="3.40.395.10">
    <property type="entry name" value="Adenoviral Proteinase, Chain A"/>
    <property type="match status" value="1"/>
</dbReference>
<feature type="domain" description="Ubiquitin-like protease family profile" evidence="8">
    <location>
        <begin position="165"/>
        <end position="361"/>
    </location>
</feature>
<dbReference type="InterPro" id="IPR036735">
    <property type="entry name" value="NGN_dom_sf"/>
</dbReference>
<dbReference type="InterPro" id="IPR038765">
    <property type="entry name" value="Papain-like_cys_pep_sf"/>
</dbReference>
<keyword evidence="2" id="KW-0645">Protease</keyword>
<dbReference type="EMBL" id="JAACJN010000237">
    <property type="protein sequence ID" value="KAF5357535.1"/>
    <property type="molecule type" value="Genomic_DNA"/>
</dbReference>
<proteinExistence type="inferred from homology"/>
<dbReference type="InterPro" id="IPR005100">
    <property type="entry name" value="NGN-domain"/>
</dbReference>
<dbReference type="GO" id="GO:0006354">
    <property type="term" value="P:DNA-templated transcription elongation"/>
    <property type="evidence" value="ECO:0007669"/>
    <property type="project" value="InterPro"/>
</dbReference>
<gene>
    <name evidence="9" type="ORF">D9757_013057</name>
</gene>
<accession>A0A8H5G3C9</accession>
<evidence type="ECO:0000256" key="6">
    <source>
        <dbReference type="ARBA" id="ARBA00031006"/>
    </source>
</evidence>
<dbReference type="OrthoDB" id="2635829at2759"/>
<dbReference type="Pfam" id="PF02902">
    <property type="entry name" value="Peptidase_C48"/>
    <property type="match status" value="1"/>
</dbReference>
<evidence type="ECO:0000256" key="2">
    <source>
        <dbReference type="ARBA" id="ARBA00022670"/>
    </source>
</evidence>
<comment type="caution">
    <text evidence="9">The sequence shown here is derived from an EMBL/GenBank/DDBJ whole genome shotgun (WGS) entry which is preliminary data.</text>
</comment>
<reference evidence="9 10" key="1">
    <citation type="journal article" date="2020" name="ISME J.">
        <title>Uncovering the hidden diversity of litter-decomposition mechanisms in mushroom-forming fungi.</title>
        <authorList>
            <person name="Floudas D."/>
            <person name="Bentzer J."/>
            <person name="Ahren D."/>
            <person name="Johansson T."/>
            <person name="Persson P."/>
            <person name="Tunlid A."/>
        </authorList>
    </citation>
    <scope>NUCLEOTIDE SEQUENCE [LARGE SCALE GENOMIC DNA]</scope>
    <source>
        <strain evidence="9 10">CBS 406.79</strain>
    </source>
</reference>
<evidence type="ECO:0000256" key="7">
    <source>
        <dbReference type="SAM" id="MobiDB-lite"/>
    </source>
</evidence>
<dbReference type="GO" id="GO:0006508">
    <property type="term" value="P:proteolysis"/>
    <property type="evidence" value="ECO:0007669"/>
    <property type="project" value="UniProtKB-KW"/>
</dbReference>
<feature type="region of interest" description="Disordered" evidence="7">
    <location>
        <begin position="382"/>
        <end position="553"/>
    </location>
</feature>
<evidence type="ECO:0000256" key="4">
    <source>
        <dbReference type="ARBA" id="ARBA00024691"/>
    </source>
</evidence>
<organism evidence="9 10">
    <name type="scientific">Collybiopsis confluens</name>
    <dbReference type="NCBI Taxonomy" id="2823264"/>
    <lineage>
        <taxon>Eukaryota</taxon>
        <taxon>Fungi</taxon>
        <taxon>Dikarya</taxon>
        <taxon>Basidiomycota</taxon>
        <taxon>Agaricomycotina</taxon>
        <taxon>Agaricomycetes</taxon>
        <taxon>Agaricomycetidae</taxon>
        <taxon>Agaricales</taxon>
        <taxon>Marasmiineae</taxon>
        <taxon>Omphalotaceae</taxon>
        <taxon>Collybiopsis</taxon>
    </lineage>
</organism>
<evidence type="ECO:0000256" key="1">
    <source>
        <dbReference type="ARBA" id="ARBA00005234"/>
    </source>
</evidence>
<feature type="region of interest" description="Disordered" evidence="7">
    <location>
        <begin position="683"/>
        <end position="731"/>
    </location>
</feature>
<evidence type="ECO:0000259" key="8">
    <source>
        <dbReference type="PROSITE" id="PS50600"/>
    </source>
</evidence>
<feature type="compositionally biased region" description="Basic residues" evidence="7">
    <location>
        <begin position="384"/>
        <end position="397"/>
    </location>
</feature>
<feature type="compositionally biased region" description="Basic residues" evidence="7">
    <location>
        <begin position="411"/>
        <end position="420"/>
    </location>
</feature>
<feature type="compositionally biased region" description="Basic and acidic residues" evidence="7">
    <location>
        <begin position="488"/>
        <end position="501"/>
    </location>
</feature>
<evidence type="ECO:0000256" key="5">
    <source>
        <dbReference type="ARBA" id="ARBA00029865"/>
    </source>
</evidence>
<evidence type="ECO:0000256" key="3">
    <source>
        <dbReference type="ARBA" id="ARBA00022801"/>
    </source>
</evidence>
<dbReference type="PROSITE" id="PS50600">
    <property type="entry name" value="ULP_PROTEASE"/>
    <property type="match status" value="1"/>
</dbReference>
<name>A0A8H5G3C9_9AGAR</name>
<dbReference type="Proteomes" id="UP000518752">
    <property type="component" value="Unassembled WGS sequence"/>
</dbReference>
<dbReference type="SUPFAM" id="SSF54001">
    <property type="entry name" value="Cysteine proteinases"/>
    <property type="match status" value="1"/>
</dbReference>
<dbReference type="Gene3D" id="3.30.70.940">
    <property type="entry name" value="NusG, N-terminal domain"/>
    <property type="match status" value="1"/>
</dbReference>
<keyword evidence="10" id="KW-1185">Reference proteome</keyword>
<dbReference type="GO" id="GO:0008234">
    <property type="term" value="F:cysteine-type peptidase activity"/>
    <property type="evidence" value="ECO:0007669"/>
    <property type="project" value="InterPro"/>
</dbReference>
<sequence>MLGRHQNCALVHCDIFGNTHSCILAALNQLSKLITQSSLSGLSINFLGFFNGTEMDINVCFPLHMSNSTIETYGMLQKRLRVVSAMLAHFNEAHHHLGECLQSHPSPLNQSVTAILFNLNRLHKRLLRGQVAARDSLYAILDASPKDSQEILQSLMDYGPRVMQSCMTPKGFITIGAGKWLNDEIINYFVSKWCTKSQATLGLSSFFAPRFLFQDTSCLCARDVEEISMEDERMILRWCSKAERTQMVAKCWDKIFIPINEDDCHWFSASINFHLKWIDIYDSLRKVYESNNRKPICQRKNTNTILILMWLAEFLGRMKGQDVQLRDNPSSEWCFDPHAKVPFQLNSFDCGVHTLWHLQHVMQFGLVQDNCELSGAHFNDNMVGKRRKQSRRSKKSKRDPSTEDSADERTRRKYRRKKKRELSTEDSDDGLKQRKARRSKRQGASTEDSDDEPKRREIRRSKKPDFSTDDSDDEAKQRKARKMKKRKASYDSRSEERHPERVSANNVKQRERKKMLKSAATPAPAGNSSAKKLSPKSPPGNARQKNWVTPAPLQGFSNEPSLFDSDLLFGPQPFSTSDRTLLEIFGVPHGEGQSSKIRLPPFPDPLGQHATVSSMTTGSHFLTSDLDTQLYAFRGVSEPRSNSLPVGIKHYTAPGLAIDDHTLGVDGSPEENNEPRKIPYVASSQATSDPNLARPGPTDSFTGSKLPPAVEGDSGDSELPPGVEGDLGLPPAVEGHLELSATAVQVQGAPSSLIVSNQGSSPVQATTTSTAATLDFTTNLPPRSRPYYAAATQLPQVNLISDVIGTQVSSNAQTVTWPCGWETILPTAFENNVNVLEADAERVRWMANPKNAVPSERSGVRFLDISAYKKCGELIQDIRKLLGQNLTVVIPGGTPHLGKKFEDLEDLEYSFNFGISGSVDLKLRAKSEAPHRITTIKEFMERVNIPEEVGMILDIPTATQALPNPYHLVNDAGIAYSTLKSDQGARIHGLKINVGLQTLLSPTWGLFHQAGSFTNAHQDAEGFAVAGEVLGDRNDPQPKMWGILSFKDRAVTAADYKQVAARLSDICRYINGDYGNGKQWDDSIWDDCELDLLYLRPGDIFFQPPGALHLVYTPRVCVANGSHFYNFDCMHLTEWTRRIQHFSSKSITNQTLPRVKDALSMMLLDFPTKVGQVFYKRSVAALCKMILANEQYTYQGQHRRTVLSELDKRADDIVLVICSTCLDIPHTTIKEVVEQLDKILASADYREPGEPFVLGDELDIFFDDLAVKYVAGGSSVVEAVPSSVVDEIPLRVLRTNDWRLWRVKCQAGKEYDMLFQLISKHQSLSTELRSAFYNPQNPGTIYLEAQFSFKQSVGSLYHTLQTLRGVHVRTLTLVVDDDAAACFDIQDSPRDIVATPREWVTIERGLYKGDVGVVIGTFDEIGGTRGCEVALVPRLKPPSSRSRKRKAILLPPERPPPALFNPQSFIPRGLRQTDAGYTFGSWTFESGLIVKRFHMSSLIPARIMPASLFSLFRQSSHPFLSKTTMPPPEGWKFEVGERVWINVTTPGTVLEISEKTKAANGLYVVETPEGQQAVSPLLLEKNVMPGDFVEIAVGEFAGRSGFVVARNQVLLSIASSRFEDEPELWAHVNSVRLTTPSVAPITLEPWIDVEVELRSGPFANKKAIVKRVQPDNRVVESRSSKLLLDFQPLLPHQQQFRVMPELRAMRTGRTPWLGMKVDIVTGEFKGTPGIVRDVNRYNINHRTPRKSSGIVLTLERLVMSAGISNQLIQVDYNDVRYHRTTFKLADVFLPSKSQSHFLPIVALPLMNDIDSPKSPIVEFYAEDSGSGTSLPTEFEQAHVFTGAWSPGARTPLPGWDRNDLEVSDPSASLNKDVNPVACAPSAALNKTPHWILHPNLLGIRIRVDIKGGPFDTLKKSCGHFVWTRVDDAGKVIPMGGDPRNKSSPISVDRIVRYRHRPKPNSERSLMVVIEGPHTGKFVRQLYYYFQGRKELGNIEFIAMVMDRSGAVETPTNETLELDPDQVELVEERADERKYMNKVLQDVRASLRTAKPEIRL</sequence>
<dbReference type="GO" id="GO:0019783">
    <property type="term" value="F:ubiquitin-like protein peptidase activity"/>
    <property type="evidence" value="ECO:0007669"/>
    <property type="project" value="UniProtKB-ARBA"/>
</dbReference>
<evidence type="ECO:0000313" key="9">
    <source>
        <dbReference type="EMBL" id="KAF5357535.1"/>
    </source>
</evidence>
<dbReference type="Pfam" id="PF03439">
    <property type="entry name" value="Spt5-NGN"/>
    <property type="match status" value="1"/>
</dbReference>
<dbReference type="InterPro" id="IPR003653">
    <property type="entry name" value="Peptidase_C48_C"/>
</dbReference>
<dbReference type="InterPro" id="IPR005824">
    <property type="entry name" value="KOW"/>
</dbReference>
<dbReference type="SMART" id="SM00739">
    <property type="entry name" value="KOW"/>
    <property type="match status" value="4"/>
</dbReference>
<evidence type="ECO:0000313" key="10">
    <source>
        <dbReference type="Proteomes" id="UP000518752"/>
    </source>
</evidence>
<comment type="similarity">
    <text evidence="1">Belongs to the peptidase C48 family.</text>
</comment>
<protein>
    <recommendedName>
        <fullName evidence="5">Chromatin elongation factor SPT5</fullName>
    </recommendedName>
    <alternativeName>
        <fullName evidence="6">Chromatin elongation factor spt5</fullName>
    </alternativeName>
</protein>